<keyword evidence="2" id="KW-1185">Reference proteome</keyword>
<evidence type="ECO:0000313" key="2">
    <source>
        <dbReference type="Proteomes" id="UP001633002"/>
    </source>
</evidence>
<sequence>MATVQTVSREASDILSRKFSDLADDPDYDPIEPYVTPFYPRDSIRSRFPFSPNPRLLQHDIDVYPGAYRSEEYLQYLDEDSFITSMTPLRAERLSHIHSKTTPSSGFRLSGRAEISRLRQKYSSSTAILKHKFLHYCEASKAIFSSKYVGLPV</sequence>
<dbReference type="AlphaFoldDB" id="A0ABD3H092"/>
<dbReference type="EMBL" id="JBJQOH010000006">
    <property type="protein sequence ID" value="KAL3683827.1"/>
    <property type="molecule type" value="Genomic_DNA"/>
</dbReference>
<protein>
    <submittedName>
        <fullName evidence="1">Uncharacterized protein</fullName>
    </submittedName>
</protein>
<organism evidence="1 2">
    <name type="scientific">Riccia sorocarpa</name>
    <dbReference type="NCBI Taxonomy" id="122646"/>
    <lineage>
        <taxon>Eukaryota</taxon>
        <taxon>Viridiplantae</taxon>
        <taxon>Streptophyta</taxon>
        <taxon>Embryophyta</taxon>
        <taxon>Marchantiophyta</taxon>
        <taxon>Marchantiopsida</taxon>
        <taxon>Marchantiidae</taxon>
        <taxon>Marchantiales</taxon>
        <taxon>Ricciaceae</taxon>
        <taxon>Riccia</taxon>
    </lineage>
</organism>
<evidence type="ECO:0000313" key="1">
    <source>
        <dbReference type="EMBL" id="KAL3683827.1"/>
    </source>
</evidence>
<reference evidence="1 2" key="1">
    <citation type="submission" date="2024-09" db="EMBL/GenBank/DDBJ databases">
        <title>Chromosome-scale assembly of Riccia sorocarpa.</title>
        <authorList>
            <person name="Paukszto L."/>
        </authorList>
    </citation>
    <scope>NUCLEOTIDE SEQUENCE [LARGE SCALE GENOMIC DNA]</scope>
    <source>
        <strain evidence="1">LP-2024</strain>
        <tissue evidence="1">Aerial parts of the thallus</tissue>
    </source>
</reference>
<proteinExistence type="predicted"/>
<name>A0ABD3H092_9MARC</name>
<dbReference type="Proteomes" id="UP001633002">
    <property type="component" value="Unassembled WGS sequence"/>
</dbReference>
<gene>
    <name evidence="1" type="ORF">R1sor_001849</name>
</gene>
<comment type="caution">
    <text evidence="1">The sequence shown here is derived from an EMBL/GenBank/DDBJ whole genome shotgun (WGS) entry which is preliminary data.</text>
</comment>
<accession>A0ABD3H092</accession>